<dbReference type="PROSITE" id="PS51257">
    <property type="entry name" value="PROKAR_LIPOPROTEIN"/>
    <property type="match status" value="1"/>
</dbReference>
<dbReference type="HAMAP" id="MF_02204">
    <property type="entry name" value="Pal"/>
    <property type="match status" value="1"/>
</dbReference>
<dbReference type="EMBL" id="VAFM01000001">
    <property type="protein sequence ID" value="TKW62090.1"/>
    <property type="molecule type" value="Genomic_DNA"/>
</dbReference>
<protein>
    <recommendedName>
        <fullName evidence="8">Peptidoglycan-associated lipoprotein</fullName>
        <shortName evidence="8">PAL</shortName>
    </recommendedName>
</protein>
<proteinExistence type="inferred from homology"/>
<evidence type="ECO:0000256" key="4">
    <source>
        <dbReference type="ARBA" id="ARBA00023139"/>
    </source>
</evidence>
<evidence type="ECO:0000313" key="10">
    <source>
        <dbReference type="EMBL" id="TKW62090.1"/>
    </source>
</evidence>
<keyword evidence="6 8" id="KW-0449">Lipoprotein</keyword>
<dbReference type="InterPro" id="IPR036737">
    <property type="entry name" value="OmpA-like_sf"/>
</dbReference>
<dbReference type="CDD" id="cd07185">
    <property type="entry name" value="OmpA_C-like"/>
    <property type="match status" value="1"/>
</dbReference>
<feature type="domain" description="OmpA-like" evidence="9">
    <location>
        <begin position="58"/>
        <end position="172"/>
    </location>
</feature>
<dbReference type="NCBIfam" id="TIGR02802">
    <property type="entry name" value="Pal_lipo"/>
    <property type="match status" value="1"/>
</dbReference>
<organism evidence="10 11">
    <name type="scientific">Blastochloris viridis</name>
    <name type="common">Rhodopseudomonas viridis</name>
    <dbReference type="NCBI Taxonomy" id="1079"/>
    <lineage>
        <taxon>Bacteria</taxon>
        <taxon>Pseudomonadati</taxon>
        <taxon>Pseudomonadota</taxon>
        <taxon>Alphaproteobacteria</taxon>
        <taxon>Hyphomicrobiales</taxon>
        <taxon>Blastochloridaceae</taxon>
        <taxon>Blastochloris</taxon>
    </lineage>
</organism>
<dbReference type="AlphaFoldDB" id="A0A6N4R7F9"/>
<dbReference type="InterPro" id="IPR039001">
    <property type="entry name" value="Pal"/>
</dbReference>
<keyword evidence="3 8" id="KW-0472">Membrane</keyword>
<keyword evidence="1 8" id="KW-0132">Cell division</keyword>
<keyword evidence="5 8" id="KW-0998">Cell outer membrane</keyword>
<keyword evidence="4 8" id="KW-0564">Palmitate</keyword>
<comment type="subcellular location">
    <subcellularLocation>
        <location evidence="8">Cell outer membrane</location>
        <topology evidence="8">Lipid-anchor</topology>
    </subcellularLocation>
</comment>
<gene>
    <name evidence="8 10" type="primary">pal</name>
    <name evidence="10" type="ORF">DI628_02085</name>
</gene>
<evidence type="ECO:0000259" key="9">
    <source>
        <dbReference type="PROSITE" id="PS51123"/>
    </source>
</evidence>
<dbReference type="PRINTS" id="PR01021">
    <property type="entry name" value="OMPADOMAIN"/>
</dbReference>
<evidence type="ECO:0000256" key="2">
    <source>
        <dbReference type="ARBA" id="ARBA00022729"/>
    </source>
</evidence>
<dbReference type="GO" id="GO:0009279">
    <property type="term" value="C:cell outer membrane"/>
    <property type="evidence" value="ECO:0007669"/>
    <property type="project" value="UniProtKB-SubCell"/>
</dbReference>
<dbReference type="PROSITE" id="PS51123">
    <property type="entry name" value="OMPA_2"/>
    <property type="match status" value="1"/>
</dbReference>
<evidence type="ECO:0000256" key="5">
    <source>
        <dbReference type="ARBA" id="ARBA00023237"/>
    </source>
</evidence>
<dbReference type="InterPro" id="IPR006664">
    <property type="entry name" value="OMP_bac"/>
</dbReference>
<evidence type="ECO:0000256" key="1">
    <source>
        <dbReference type="ARBA" id="ARBA00022618"/>
    </source>
</evidence>
<evidence type="ECO:0000256" key="8">
    <source>
        <dbReference type="HAMAP-Rule" id="MF_02204"/>
    </source>
</evidence>
<dbReference type="PANTHER" id="PTHR30329:SF21">
    <property type="entry name" value="LIPOPROTEIN YIAD-RELATED"/>
    <property type="match status" value="1"/>
</dbReference>
<dbReference type="InterPro" id="IPR014169">
    <property type="entry name" value="Pal_lipo_C"/>
</dbReference>
<reference evidence="10 11" key="1">
    <citation type="journal article" date="2017" name="Nat. Commun.">
        <title>In situ click chemistry generation of cyclooxygenase-2 inhibitors.</title>
        <authorList>
            <person name="Bhardwaj A."/>
            <person name="Kaur J."/>
            <person name="Wuest M."/>
            <person name="Wuest F."/>
        </authorList>
    </citation>
    <scope>NUCLEOTIDE SEQUENCE [LARGE SCALE GENOMIC DNA]</scope>
    <source>
        <strain evidence="10">S2_018_000_R2_106</strain>
    </source>
</reference>
<evidence type="ECO:0000256" key="3">
    <source>
        <dbReference type="ARBA" id="ARBA00023136"/>
    </source>
</evidence>
<dbReference type="Proteomes" id="UP000320948">
    <property type="component" value="Unassembled WGS sequence"/>
</dbReference>
<dbReference type="SUPFAM" id="SSF103088">
    <property type="entry name" value="OmpA-like"/>
    <property type="match status" value="1"/>
</dbReference>
<comment type="caution">
    <text evidence="10">The sequence shown here is derived from an EMBL/GenBank/DDBJ whole genome shotgun (WGS) entry which is preliminary data.</text>
</comment>
<comment type="similarity">
    <text evidence="8">Belongs to the Pal lipoprotein family.</text>
</comment>
<comment type="function">
    <text evidence="8">Part of the Tol-Pal system, which plays a role in outer membrane invagination during cell division and is important for maintaining outer membrane integrity.</text>
</comment>
<sequence>MKAGLLAVVAALSACSCLKSPDLDVAPVAQGSKYGSGNYAGGAAGAQPNNSDVKGLFDQQFVAGGFDRVYFDYDSAAIRGDAEATLNKFSEFAKANDVKGVTLEGHADERGTREYNLALGDRRAVSMKKYLIGTGLAPAQLTTISYGKERPAVEGHDESAWAKNRRGVIVLQ</sequence>
<evidence type="ECO:0000256" key="7">
    <source>
        <dbReference type="ARBA" id="ARBA00023306"/>
    </source>
</evidence>
<keyword evidence="2 8" id="KW-0732">Signal</keyword>
<comment type="subunit">
    <text evidence="8">The Tol-Pal system is composed of five core proteins: the inner membrane proteins TolA, TolQ and TolR, the periplasmic protein TolB and the outer membrane protein Pal. They form a network linking the inner and outer membranes and the peptidoglycan layer.</text>
</comment>
<evidence type="ECO:0000256" key="6">
    <source>
        <dbReference type="ARBA" id="ARBA00023288"/>
    </source>
</evidence>
<dbReference type="InterPro" id="IPR050330">
    <property type="entry name" value="Bact_OuterMem_StrucFunc"/>
</dbReference>
<keyword evidence="7 8" id="KW-0131">Cell cycle</keyword>
<dbReference type="GO" id="GO:0051301">
    <property type="term" value="P:cell division"/>
    <property type="evidence" value="ECO:0007669"/>
    <property type="project" value="UniProtKB-UniRule"/>
</dbReference>
<accession>A0A6N4R7F9</accession>
<name>A0A6N4R7F9_BLAVI</name>
<dbReference type="PANTHER" id="PTHR30329">
    <property type="entry name" value="STATOR ELEMENT OF FLAGELLAR MOTOR COMPLEX"/>
    <property type="match status" value="1"/>
</dbReference>
<dbReference type="InterPro" id="IPR006665">
    <property type="entry name" value="OmpA-like"/>
</dbReference>
<evidence type="ECO:0000313" key="11">
    <source>
        <dbReference type="Proteomes" id="UP000320948"/>
    </source>
</evidence>
<dbReference type="Pfam" id="PF00691">
    <property type="entry name" value="OmpA"/>
    <property type="match status" value="1"/>
</dbReference>
<dbReference type="Gene3D" id="3.30.1330.60">
    <property type="entry name" value="OmpA-like domain"/>
    <property type="match status" value="1"/>
</dbReference>